<organism evidence="1 2">
    <name type="scientific">Rhizophagus irregularis</name>
    <dbReference type="NCBI Taxonomy" id="588596"/>
    <lineage>
        <taxon>Eukaryota</taxon>
        <taxon>Fungi</taxon>
        <taxon>Fungi incertae sedis</taxon>
        <taxon>Mucoromycota</taxon>
        <taxon>Glomeromycotina</taxon>
        <taxon>Glomeromycetes</taxon>
        <taxon>Glomerales</taxon>
        <taxon>Glomeraceae</taxon>
        <taxon>Rhizophagus</taxon>
    </lineage>
</organism>
<dbReference type="EMBL" id="CAGKOT010000032">
    <property type="protein sequence ID" value="CAB5373714.1"/>
    <property type="molecule type" value="Genomic_DNA"/>
</dbReference>
<proteinExistence type="predicted"/>
<evidence type="ECO:0000313" key="2">
    <source>
        <dbReference type="Proteomes" id="UP000684084"/>
    </source>
</evidence>
<dbReference type="Proteomes" id="UP000684084">
    <property type="component" value="Unassembled WGS sequence"/>
</dbReference>
<comment type="caution">
    <text evidence="1">The sequence shown here is derived from an EMBL/GenBank/DDBJ whole genome shotgun (WGS) entry which is preliminary data.</text>
</comment>
<accession>A0A915ZG15</accession>
<reference evidence="1" key="1">
    <citation type="submission" date="2020-05" db="EMBL/GenBank/DDBJ databases">
        <authorList>
            <person name="Rincon C."/>
            <person name="Sanders R I."/>
            <person name="Robbins C."/>
            <person name="Chaturvedi A."/>
        </authorList>
    </citation>
    <scope>NUCLEOTIDE SEQUENCE</scope>
    <source>
        <strain evidence="1">CHB12</strain>
    </source>
</reference>
<gene>
    <name evidence="1" type="ORF">CHRIB12_LOCUS14128</name>
</gene>
<dbReference type="AlphaFoldDB" id="A0A915ZG15"/>
<name>A0A915ZG15_9GLOM</name>
<protein>
    <submittedName>
        <fullName evidence="1">Uncharacterized protein</fullName>
    </submittedName>
</protein>
<sequence>MYQLRFLRFGSIPAYLDQILDLVSVSSALGYWIFWHWTSDVDFLDFFGQRLGVFSLRTISVFGPSEPKEPPERAYQVP</sequence>
<evidence type="ECO:0000313" key="1">
    <source>
        <dbReference type="EMBL" id="CAB5373714.1"/>
    </source>
</evidence>
<dbReference type="VEuPathDB" id="FungiDB:RhiirFUN_007277"/>
<dbReference type="OrthoDB" id="10271759at2759"/>